<dbReference type="InterPro" id="IPR001245">
    <property type="entry name" value="Ser-Thr/Tyr_kinase_cat_dom"/>
</dbReference>
<evidence type="ECO:0000256" key="2">
    <source>
        <dbReference type="ARBA" id="ARBA00022614"/>
    </source>
</evidence>
<dbReference type="Gene3D" id="3.30.200.20">
    <property type="entry name" value="Phosphorylase Kinase, domain 1"/>
    <property type="match status" value="1"/>
</dbReference>
<dbReference type="InterPro" id="IPR011009">
    <property type="entry name" value="Kinase-like_dom_sf"/>
</dbReference>
<dbReference type="GO" id="GO:0005886">
    <property type="term" value="C:plasma membrane"/>
    <property type="evidence" value="ECO:0000318"/>
    <property type="project" value="GO_Central"/>
</dbReference>
<dbReference type="Pfam" id="PF00560">
    <property type="entry name" value="LRR_1"/>
    <property type="match status" value="3"/>
</dbReference>
<keyword evidence="6" id="KW-0472">Membrane</keyword>
<dbReference type="GO" id="GO:0004672">
    <property type="term" value="F:protein kinase activity"/>
    <property type="evidence" value="ECO:0007669"/>
    <property type="project" value="InterPro"/>
</dbReference>
<dbReference type="Gramene" id="ONI22243">
    <property type="protein sequence ID" value="ONI22243"/>
    <property type="gene ID" value="PRUPE_2G116400"/>
</dbReference>
<sequence length="546" mass="60686">MHFCNWHGVTCGGRHQRVTMWKFEFLARDSSATFNNLNGSIPDIFGQKTSLCYLALDGNSLSGMIPPSIFNLSSLSLFSVSINKLQGTLPTNLGIAFPSLEYVGLNANQFSGPISNALNLVHLAISENQLHGKVPSLHNLYRLELSSFSVNKFGGILLHCIGNSTFSLLYFYFGDNKISGSIPNAIGNVVNLERNRLSGLIPLDLGKLQKLYHGIKPPEVIAASSSYTVLDLSQNHFTGSIPKELSGEIPTSLGSCIKLEILRMDGNFCQGTIPSSLSSLRGLEELYLQRNNLSGMIPEFLEEFLQSFSRMQLHHQSKGRIEPDHEIDNLSHFWSFWSHFALVVLYLHCSRRERIKEHTKSDSEKFLTVSYQSLLKATDWFSSANLIGTVSFGSIYEGVVEQGETTVVVKVLNLVHRGALKSFASESEALKNIRHRKVLSACSGFNHRGKRPTDDTFQGSSNLQNFVKEALPTKQVVQIVQEKLEGEMSANNHLVEDSRRIHIKIEESLTSILEIGVACSAMVGHYAAMAGMCQIRKTLQESRIFE</sequence>
<evidence type="ECO:0000256" key="5">
    <source>
        <dbReference type="ARBA" id="ARBA00022989"/>
    </source>
</evidence>
<proteinExistence type="predicted"/>
<comment type="subcellular location">
    <subcellularLocation>
        <location evidence="1">Membrane</location>
    </subcellularLocation>
</comment>
<dbReference type="InterPro" id="IPR032675">
    <property type="entry name" value="LRR_dom_sf"/>
</dbReference>
<keyword evidence="4" id="KW-0677">Repeat</keyword>
<keyword evidence="3" id="KW-0812">Transmembrane</keyword>
<accession>A0A251QER2</accession>
<gene>
    <name evidence="8" type="ORF">PRUPE_2G116400</name>
</gene>
<keyword evidence="5" id="KW-1133">Transmembrane helix</keyword>
<evidence type="ECO:0000256" key="1">
    <source>
        <dbReference type="ARBA" id="ARBA00004370"/>
    </source>
</evidence>
<feature type="domain" description="Serine-threonine/tyrosine-protein kinase catalytic" evidence="7">
    <location>
        <begin position="385"/>
        <end position="469"/>
    </location>
</feature>
<dbReference type="Gene3D" id="3.80.10.10">
    <property type="entry name" value="Ribonuclease Inhibitor"/>
    <property type="match status" value="3"/>
</dbReference>
<reference evidence="8 9" key="1">
    <citation type="journal article" date="2013" name="Nat. Genet.">
        <title>The high-quality draft genome of peach (Prunus persica) identifies unique patterns of genetic diversity, domestication and genome evolution.</title>
        <authorList>
            <consortium name="International Peach Genome Initiative"/>
            <person name="Verde I."/>
            <person name="Abbott A.G."/>
            <person name="Scalabrin S."/>
            <person name="Jung S."/>
            <person name="Shu S."/>
            <person name="Marroni F."/>
            <person name="Zhebentyayeva T."/>
            <person name="Dettori M.T."/>
            <person name="Grimwood J."/>
            <person name="Cattonaro F."/>
            <person name="Zuccolo A."/>
            <person name="Rossini L."/>
            <person name="Jenkins J."/>
            <person name="Vendramin E."/>
            <person name="Meisel L.A."/>
            <person name="Decroocq V."/>
            <person name="Sosinski B."/>
            <person name="Prochnik S."/>
            <person name="Mitros T."/>
            <person name="Policriti A."/>
            <person name="Cipriani G."/>
            <person name="Dondini L."/>
            <person name="Ficklin S."/>
            <person name="Goodstein D.M."/>
            <person name="Xuan P."/>
            <person name="Del Fabbro C."/>
            <person name="Aramini V."/>
            <person name="Copetti D."/>
            <person name="Gonzalez S."/>
            <person name="Horner D.S."/>
            <person name="Falchi R."/>
            <person name="Lucas S."/>
            <person name="Mica E."/>
            <person name="Maldonado J."/>
            <person name="Lazzari B."/>
            <person name="Bielenberg D."/>
            <person name="Pirona R."/>
            <person name="Miculan M."/>
            <person name="Barakat A."/>
            <person name="Testolin R."/>
            <person name="Stella A."/>
            <person name="Tartarini S."/>
            <person name="Tonutti P."/>
            <person name="Arus P."/>
            <person name="Orellana A."/>
            <person name="Wells C."/>
            <person name="Main D."/>
            <person name="Vizzotto G."/>
            <person name="Silva H."/>
            <person name="Salamini F."/>
            <person name="Schmutz J."/>
            <person name="Morgante M."/>
            <person name="Rokhsar D.S."/>
        </authorList>
    </citation>
    <scope>NUCLEOTIDE SEQUENCE [LARGE SCALE GENOMIC DNA]</scope>
    <source>
        <strain evidence="9">cv. Nemared</strain>
    </source>
</reference>
<dbReference type="GO" id="GO:0038023">
    <property type="term" value="F:signaling receptor activity"/>
    <property type="evidence" value="ECO:0000318"/>
    <property type="project" value="GO_Central"/>
</dbReference>
<dbReference type="PANTHER" id="PTHR27008:SF577">
    <property type="entry name" value="PROTEIN KINASE DOMAIN-CONTAINING PROTEIN"/>
    <property type="match status" value="1"/>
</dbReference>
<dbReference type="STRING" id="3760.A0A251QER2"/>
<evidence type="ECO:0000256" key="3">
    <source>
        <dbReference type="ARBA" id="ARBA00022692"/>
    </source>
</evidence>
<protein>
    <recommendedName>
        <fullName evidence="7">Serine-threonine/tyrosine-protein kinase catalytic domain-containing protein</fullName>
    </recommendedName>
</protein>
<evidence type="ECO:0000313" key="9">
    <source>
        <dbReference type="Proteomes" id="UP000006882"/>
    </source>
</evidence>
<evidence type="ECO:0000256" key="6">
    <source>
        <dbReference type="ARBA" id="ARBA00023136"/>
    </source>
</evidence>
<dbReference type="Proteomes" id="UP000006882">
    <property type="component" value="Chromosome G2"/>
</dbReference>
<evidence type="ECO:0000256" key="4">
    <source>
        <dbReference type="ARBA" id="ARBA00022737"/>
    </source>
</evidence>
<dbReference type="EMBL" id="CM007652">
    <property type="protein sequence ID" value="ONI22243.1"/>
    <property type="molecule type" value="Genomic_DNA"/>
</dbReference>
<evidence type="ECO:0000259" key="7">
    <source>
        <dbReference type="Pfam" id="PF07714"/>
    </source>
</evidence>
<dbReference type="PANTHER" id="PTHR27008">
    <property type="entry name" value="OS04G0122200 PROTEIN"/>
    <property type="match status" value="1"/>
</dbReference>
<keyword evidence="9" id="KW-1185">Reference proteome</keyword>
<dbReference type="SUPFAM" id="SSF52047">
    <property type="entry name" value="RNI-like"/>
    <property type="match status" value="1"/>
</dbReference>
<dbReference type="SUPFAM" id="SSF56112">
    <property type="entry name" value="Protein kinase-like (PK-like)"/>
    <property type="match status" value="1"/>
</dbReference>
<dbReference type="AlphaFoldDB" id="A0A251QER2"/>
<dbReference type="Pfam" id="PF07714">
    <property type="entry name" value="PK_Tyr_Ser-Thr"/>
    <property type="match status" value="1"/>
</dbReference>
<organism evidence="8 9">
    <name type="scientific">Prunus persica</name>
    <name type="common">Peach</name>
    <name type="synonym">Amygdalus persica</name>
    <dbReference type="NCBI Taxonomy" id="3760"/>
    <lineage>
        <taxon>Eukaryota</taxon>
        <taxon>Viridiplantae</taxon>
        <taxon>Streptophyta</taxon>
        <taxon>Embryophyta</taxon>
        <taxon>Tracheophyta</taxon>
        <taxon>Spermatophyta</taxon>
        <taxon>Magnoliopsida</taxon>
        <taxon>eudicotyledons</taxon>
        <taxon>Gunneridae</taxon>
        <taxon>Pentapetalae</taxon>
        <taxon>rosids</taxon>
        <taxon>fabids</taxon>
        <taxon>Rosales</taxon>
        <taxon>Rosaceae</taxon>
        <taxon>Amygdaloideae</taxon>
        <taxon>Amygdaleae</taxon>
        <taxon>Prunus</taxon>
    </lineage>
</organism>
<dbReference type="InterPro" id="IPR001611">
    <property type="entry name" value="Leu-rich_rpt"/>
</dbReference>
<name>A0A251QER2_PRUPE</name>
<keyword evidence="2" id="KW-0433">Leucine-rich repeat</keyword>
<dbReference type="InterPro" id="IPR051809">
    <property type="entry name" value="Plant_receptor-like_S/T_kinase"/>
</dbReference>
<evidence type="ECO:0000313" key="8">
    <source>
        <dbReference type="EMBL" id="ONI22243.1"/>
    </source>
</evidence>